<evidence type="ECO:0000313" key="3">
    <source>
        <dbReference type="Proteomes" id="UP000244336"/>
    </source>
</evidence>
<feature type="chain" id="PRO_5015464109" description="Secreted protein" evidence="1">
    <location>
        <begin position="18"/>
        <end position="100"/>
    </location>
</feature>
<keyword evidence="1" id="KW-0732">Signal</keyword>
<dbReference type="Proteomes" id="UP000244336">
    <property type="component" value="Chromosome 4"/>
</dbReference>
<evidence type="ECO:0000256" key="1">
    <source>
        <dbReference type="SAM" id="SignalP"/>
    </source>
</evidence>
<name>A0A2T7E236_9POAL</name>
<organism evidence="2 3">
    <name type="scientific">Panicum hallii var. hallii</name>
    <dbReference type="NCBI Taxonomy" id="1504633"/>
    <lineage>
        <taxon>Eukaryota</taxon>
        <taxon>Viridiplantae</taxon>
        <taxon>Streptophyta</taxon>
        <taxon>Embryophyta</taxon>
        <taxon>Tracheophyta</taxon>
        <taxon>Spermatophyta</taxon>
        <taxon>Magnoliopsida</taxon>
        <taxon>Liliopsida</taxon>
        <taxon>Poales</taxon>
        <taxon>Poaceae</taxon>
        <taxon>PACMAD clade</taxon>
        <taxon>Panicoideae</taxon>
        <taxon>Panicodae</taxon>
        <taxon>Paniceae</taxon>
        <taxon>Panicinae</taxon>
        <taxon>Panicum</taxon>
        <taxon>Panicum sect. Panicum</taxon>
    </lineage>
</organism>
<evidence type="ECO:0008006" key="4">
    <source>
        <dbReference type="Google" id="ProtNLM"/>
    </source>
</evidence>
<feature type="signal peptide" evidence="1">
    <location>
        <begin position="1"/>
        <end position="17"/>
    </location>
</feature>
<sequence length="100" mass="10875">MWLAILKMKTLINCVTASFLASGPSLWGIGDDEGVRQIERSVSCGCCLVLDEMQCRPAWKEFRRKRNGCSNPYTSNTAIPSGPIRRAAAAVALFGLVVKA</sequence>
<dbReference type="EMBL" id="CM009752">
    <property type="protein sequence ID" value="PUZ61848.1"/>
    <property type="molecule type" value="Genomic_DNA"/>
</dbReference>
<gene>
    <name evidence="2" type="ORF">GQ55_4G310600</name>
</gene>
<protein>
    <recommendedName>
        <fullName evidence="4">Secreted protein</fullName>
    </recommendedName>
</protein>
<evidence type="ECO:0000313" key="2">
    <source>
        <dbReference type="EMBL" id="PUZ61848.1"/>
    </source>
</evidence>
<keyword evidence="3" id="KW-1185">Reference proteome</keyword>
<accession>A0A2T7E236</accession>
<dbReference type="AlphaFoldDB" id="A0A2T7E236"/>
<dbReference type="Gramene" id="PUZ61848">
    <property type="protein sequence ID" value="PUZ61848"/>
    <property type="gene ID" value="GQ55_4G310600"/>
</dbReference>
<proteinExistence type="predicted"/>
<reference evidence="2 3" key="1">
    <citation type="submission" date="2018-04" db="EMBL/GenBank/DDBJ databases">
        <title>WGS assembly of Panicum hallii var. hallii HAL2.</title>
        <authorList>
            <person name="Lovell J."/>
            <person name="Jenkins J."/>
            <person name="Lowry D."/>
            <person name="Mamidi S."/>
            <person name="Sreedasyam A."/>
            <person name="Weng X."/>
            <person name="Barry K."/>
            <person name="Bonette J."/>
            <person name="Campitelli B."/>
            <person name="Daum C."/>
            <person name="Gordon S."/>
            <person name="Gould B."/>
            <person name="Lipzen A."/>
            <person name="MacQueen A."/>
            <person name="Palacio-Mejia J."/>
            <person name="Plott C."/>
            <person name="Shakirov E."/>
            <person name="Shu S."/>
            <person name="Yoshinaga Y."/>
            <person name="Zane M."/>
            <person name="Rokhsar D."/>
            <person name="Grimwood J."/>
            <person name="Schmutz J."/>
            <person name="Juenger T."/>
        </authorList>
    </citation>
    <scope>NUCLEOTIDE SEQUENCE [LARGE SCALE GENOMIC DNA]</scope>
    <source>
        <strain evidence="3">cv. HAL2</strain>
    </source>
</reference>